<dbReference type="InterPro" id="IPR000626">
    <property type="entry name" value="Ubiquitin-like_dom"/>
</dbReference>
<sequence length="355" mass="38715">DSKSETNGRSESTAATRQPTSATTTTTTAASAVTTDDQSVDNKITVIQSNSDSNCAQIQTIDDSLTVNSTERQTDDKPRVDTQDVHMKSAESVECLATTGPTLDTEVADDSTGASSSTATAAVATEEESVPEETVKFKVVFNKTIYEIEIGLKKTGLELKQKIQTLTSVAPAMQKLVLKGIAINDTKTLSENGIKDGVKVLLVGCRLDDVIAINATTSEAKKDEPTAVSTREPLCKQKQHKKVLDRGLPEDVMPAWKNGKASLPPEPLHGMVNKYNNKVRLTFKLEADQLWIGTKERTDKLPMQNIRSIVSEPIDDHPEYHLMGIQTGPTEASRIWLYWVPSQFVDAIKDTILGK</sequence>
<dbReference type="EMBL" id="OC864699">
    <property type="protein sequence ID" value="CAD7631880.1"/>
    <property type="molecule type" value="Genomic_DNA"/>
</dbReference>
<dbReference type="Proteomes" id="UP000759131">
    <property type="component" value="Unassembled WGS sequence"/>
</dbReference>
<feature type="compositionally biased region" description="Low complexity" evidence="1">
    <location>
        <begin position="12"/>
        <end position="35"/>
    </location>
</feature>
<dbReference type="InterPro" id="IPR029071">
    <property type="entry name" value="Ubiquitin-like_domsf"/>
</dbReference>
<dbReference type="EMBL" id="CAJPIZ010010124">
    <property type="protein sequence ID" value="CAG2112310.1"/>
    <property type="molecule type" value="Genomic_DNA"/>
</dbReference>
<dbReference type="Gene3D" id="3.10.20.90">
    <property type="entry name" value="Phosphatidylinositol 3-kinase Catalytic Subunit, Chain A, domain 1"/>
    <property type="match status" value="1"/>
</dbReference>
<reference evidence="3" key="1">
    <citation type="submission" date="2020-11" db="EMBL/GenBank/DDBJ databases">
        <authorList>
            <person name="Tran Van P."/>
        </authorList>
    </citation>
    <scope>NUCLEOTIDE SEQUENCE</scope>
</reference>
<dbReference type="SMART" id="SM00213">
    <property type="entry name" value="UBQ"/>
    <property type="match status" value="1"/>
</dbReference>
<evidence type="ECO:0000313" key="3">
    <source>
        <dbReference type="EMBL" id="CAD7631880.1"/>
    </source>
</evidence>
<dbReference type="AlphaFoldDB" id="A0A7R9KYM9"/>
<dbReference type="OrthoDB" id="267397at2759"/>
<dbReference type="SUPFAM" id="SSF54236">
    <property type="entry name" value="Ubiquitin-like"/>
    <property type="match status" value="1"/>
</dbReference>
<proteinExistence type="predicted"/>
<feature type="region of interest" description="Disordered" evidence="1">
    <location>
        <begin position="1"/>
        <end position="41"/>
    </location>
</feature>
<dbReference type="InterPro" id="IPR057455">
    <property type="entry name" value="UBFD1_C"/>
</dbReference>
<keyword evidence="4" id="KW-1185">Reference proteome</keyword>
<feature type="non-terminal residue" evidence="3">
    <location>
        <position position="1"/>
    </location>
</feature>
<feature type="region of interest" description="Disordered" evidence="1">
    <location>
        <begin position="104"/>
        <end position="127"/>
    </location>
</feature>
<dbReference type="Pfam" id="PF25343">
    <property type="entry name" value="PH_UBFD1_C"/>
    <property type="match status" value="1"/>
</dbReference>
<organism evidence="3">
    <name type="scientific">Medioppia subpectinata</name>
    <dbReference type="NCBI Taxonomy" id="1979941"/>
    <lineage>
        <taxon>Eukaryota</taxon>
        <taxon>Metazoa</taxon>
        <taxon>Ecdysozoa</taxon>
        <taxon>Arthropoda</taxon>
        <taxon>Chelicerata</taxon>
        <taxon>Arachnida</taxon>
        <taxon>Acari</taxon>
        <taxon>Acariformes</taxon>
        <taxon>Sarcoptiformes</taxon>
        <taxon>Oribatida</taxon>
        <taxon>Brachypylina</taxon>
        <taxon>Oppioidea</taxon>
        <taxon>Oppiidae</taxon>
        <taxon>Medioppia</taxon>
    </lineage>
</organism>
<dbReference type="InterPro" id="IPR039120">
    <property type="entry name" value="UBFD1"/>
</dbReference>
<dbReference type="Pfam" id="PF00240">
    <property type="entry name" value="ubiquitin"/>
    <property type="match status" value="1"/>
</dbReference>
<gene>
    <name evidence="3" type="ORF">OSB1V03_LOCUS12289</name>
</gene>
<dbReference type="PANTHER" id="PTHR16470:SF0">
    <property type="entry name" value="UBIQUITIN DOMAIN-CONTAINING PROTEIN UBFD1"/>
    <property type="match status" value="1"/>
</dbReference>
<accession>A0A7R9KYM9</accession>
<name>A0A7R9KYM9_9ACAR</name>
<feature type="domain" description="Ubiquitin-like" evidence="2">
    <location>
        <begin position="133"/>
        <end position="203"/>
    </location>
</feature>
<dbReference type="PROSITE" id="PS50053">
    <property type="entry name" value="UBIQUITIN_2"/>
    <property type="match status" value="1"/>
</dbReference>
<evidence type="ECO:0000313" key="4">
    <source>
        <dbReference type="Proteomes" id="UP000759131"/>
    </source>
</evidence>
<protein>
    <recommendedName>
        <fullName evidence="2">Ubiquitin-like domain-containing protein</fullName>
    </recommendedName>
</protein>
<dbReference type="PANTHER" id="PTHR16470">
    <property type="entry name" value="UBIQUITIN DOMAIN-CONTAINING PROTEIN UBFD1"/>
    <property type="match status" value="1"/>
</dbReference>
<dbReference type="GO" id="GO:0045296">
    <property type="term" value="F:cadherin binding"/>
    <property type="evidence" value="ECO:0007669"/>
    <property type="project" value="TreeGrafter"/>
</dbReference>
<dbReference type="GO" id="GO:0003723">
    <property type="term" value="F:RNA binding"/>
    <property type="evidence" value="ECO:0007669"/>
    <property type="project" value="TreeGrafter"/>
</dbReference>
<evidence type="ECO:0000256" key="1">
    <source>
        <dbReference type="SAM" id="MobiDB-lite"/>
    </source>
</evidence>
<evidence type="ECO:0000259" key="2">
    <source>
        <dbReference type="PROSITE" id="PS50053"/>
    </source>
</evidence>
<feature type="compositionally biased region" description="Low complexity" evidence="1">
    <location>
        <begin position="111"/>
        <end position="124"/>
    </location>
</feature>